<dbReference type="KEGG" id="mant:BHD05_04350"/>
<name>A0A7L5AG84_9MICO</name>
<dbReference type="InterPro" id="IPR018060">
    <property type="entry name" value="HTH_AraC"/>
</dbReference>
<dbReference type="Proteomes" id="UP000464507">
    <property type="component" value="Chromosome"/>
</dbReference>
<keyword evidence="6" id="KW-1185">Reference proteome</keyword>
<organism evidence="5 6">
    <name type="scientific">Marisediminicola antarctica</name>
    <dbReference type="NCBI Taxonomy" id="674079"/>
    <lineage>
        <taxon>Bacteria</taxon>
        <taxon>Bacillati</taxon>
        <taxon>Actinomycetota</taxon>
        <taxon>Actinomycetes</taxon>
        <taxon>Micrococcales</taxon>
        <taxon>Microbacteriaceae</taxon>
        <taxon>Marisediminicola</taxon>
    </lineage>
</organism>
<accession>A0A7L5AG84</accession>
<evidence type="ECO:0000259" key="4">
    <source>
        <dbReference type="PROSITE" id="PS01124"/>
    </source>
</evidence>
<keyword evidence="1" id="KW-0805">Transcription regulation</keyword>
<gene>
    <name evidence="5" type="ORF">BHD05_04350</name>
</gene>
<dbReference type="InterPro" id="IPR050204">
    <property type="entry name" value="AraC_XylS_family_regulators"/>
</dbReference>
<protein>
    <recommendedName>
        <fullName evidence="4">HTH araC/xylS-type domain-containing protein</fullName>
    </recommendedName>
</protein>
<evidence type="ECO:0000313" key="5">
    <source>
        <dbReference type="EMBL" id="QHO68986.1"/>
    </source>
</evidence>
<dbReference type="Gene3D" id="1.10.10.60">
    <property type="entry name" value="Homeodomain-like"/>
    <property type="match status" value="2"/>
</dbReference>
<sequence>MRAPSPQQFERILPLPFVHLIINLSEPSRVRQLDGVTVAQRVEGAFVAGVQHTVLINENPAVLHHVGIRLRPSGLIALTDHSVGHEVLNAEPLMPGITALRASILRATAAVEALDPVETQLREWIRPEWSRHPALERALRMIDDDPNLRIADVARTVGISGKALINLFTMHCGITPKRYAEVARLHRFVNSIPSRAPIPTWTELIAETGYYDQPHFIHTFTRFTGQTPQRYLESVRNTVGAAPSFLPTRSIDTG</sequence>
<dbReference type="SUPFAM" id="SSF46689">
    <property type="entry name" value="Homeodomain-like"/>
    <property type="match status" value="2"/>
</dbReference>
<evidence type="ECO:0000256" key="1">
    <source>
        <dbReference type="ARBA" id="ARBA00023015"/>
    </source>
</evidence>
<dbReference type="GO" id="GO:0043565">
    <property type="term" value="F:sequence-specific DNA binding"/>
    <property type="evidence" value="ECO:0007669"/>
    <property type="project" value="InterPro"/>
</dbReference>
<dbReference type="OrthoDB" id="2559672at2"/>
<dbReference type="RefSeq" id="WP_161885348.1">
    <property type="nucleotide sequence ID" value="NZ_CP017146.1"/>
</dbReference>
<dbReference type="SMART" id="SM00342">
    <property type="entry name" value="HTH_ARAC"/>
    <property type="match status" value="1"/>
</dbReference>
<feature type="domain" description="HTH araC/xylS-type" evidence="4">
    <location>
        <begin position="132"/>
        <end position="234"/>
    </location>
</feature>
<dbReference type="PANTHER" id="PTHR46796">
    <property type="entry name" value="HTH-TYPE TRANSCRIPTIONAL ACTIVATOR RHAS-RELATED"/>
    <property type="match status" value="1"/>
</dbReference>
<evidence type="ECO:0000313" key="6">
    <source>
        <dbReference type="Proteomes" id="UP000464507"/>
    </source>
</evidence>
<dbReference type="AlphaFoldDB" id="A0A7L5AG84"/>
<keyword evidence="3" id="KW-0804">Transcription</keyword>
<proteinExistence type="predicted"/>
<dbReference type="EMBL" id="CP017146">
    <property type="protein sequence ID" value="QHO68986.1"/>
    <property type="molecule type" value="Genomic_DNA"/>
</dbReference>
<evidence type="ECO:0000256" key="3">
    <source>
        <dbReference type="ARBA" id="ARBA00023163"/>
    </source>
</evidence>
<keyword evidence="2" id="KW-0238">DNA-binding</keyword>
<dbReference type="GO" id="GO:0003700">
    <property type="term" value="F:DNA-binding transcription factor activity"/>
    <property type="evidence" value="ECO:0007669"/>
    <property type="project" value="InterPro"/>
</dbReference>
<dbReference type="InterPro" id="IPR009057">
    <property type="entry name" value="Homeodomain-like_sf"/>
</dbReference>
<evidence type="ECO:0000256" key="2">
    <source>
        <dbReference type="ARBA" id="ARBA00023125"/>
    </source>
</evidence>
<dbReference type="Pfam" id="PF12833">
    <property type="entry name" value="HTH_18"/>
    <property type="match status" value="1"/>
</dbReference>
<dbReference type="PROSITE" id="PS01124">
    <property type="entry name" value="HTH_ARAC_FAMILY_2"/>
    <property type="match status" value="1"/>
</dbReference>
<reference evidence="5 6" key="1">
    <citation type="submission" date="2016-09" db="EMBL/GenBank/DDBJ databases">
        <title>Complete genome sequence of microbes from the polar regions.</title>
        <authorList>
            <person name="Liao L."/>
            <person name="Chen B."/>
        </authorList>
    </citation>
    <scope>NUCLEOTIDE SEQUENCE [LARGE SCALE GENOMIC DNA]</scope>
    <source>
        <strain evidence="5 6">ZS314</strain>
    </source>
</reference>